<evidence type="ECO:0000256" key="1">
    <source>
        <dbReference type="SAM" id="MobiDB-lite"/>
    </source>
</evidence>
<accession>A0A098BIF9</accession>
<feature type="region of interest" description="Disordered" evidence="1">
    <location>
        <begin position="71"/>
        <end position="94"/>
    </location>
</feature>
<evidence type="ECO:0000313" key="2">
    <source>
        <dbReference type="EMBL" id="CDZ87501.1"/>
    </source>
</evidence>
<reference evidence="2 3" key="1">
    <citation type="journal article" date="2014" name="Genome Announc.">
        <title>Draft Genome Sequence of Propane- and Butane-Oxidizing Actinobacterium Rhodococcus ruber IEGM 231.</title>
        <authorList>
            <person name="Ivshina I.B."/>
            <person name="Kuyukina M.S."/>
            <person name="Krivoruchko A.V."/>
            <person name="Barbe V."/>
            <person name="Fischer C."/>
        </authorList>
    </citation>
    <scope>NUCLEOTIDE SEQUENCE [LARGE SCALE GENOMIC DNA]</scope>
</reference>
<dbReference type="RefSeq" id="WP_152545960.1">
    <property type="nucleotide sequence ID" value="NZ_JAJNCM010000031.1"/>
</dbReference>
<evidence type="ECO:0000313" key="3">
    <source>
        <dbReference type="Proteomes" id="UP000042997"/>
    </source>
</evidence>
<proteinExistence type="predicted"/>
<sequence>MTKERARFARIVAERRRLLGLTLDQLQQAGGPSDVTTGKLEKGAIASPSARTLRRLDSGLQWTEGSAARAWAGGEPTPLEDIPSARRSTPSAVNADADSVTLSLTVVNDLSDIAKRYERLAGTIEDQELVAELGRINTDLDLLVDRILRAWLIAQLECKSTPESPVRGDPVVEMLIGDYLNRTPKPPSPEVAHELLYLRWLTGRAGEIDEATEQAFVTQWRKAQEERP</sequence>
<dbReference type="InterPro" id="IPR010982">
    <property type="entry name" value="Lambda_DNA-bd_dom_sf"/>
</dbReference>
<organism evidence="2 3">
    <name type="scientific">Rhodococcus ruber</name>
    <dbReference type="NCBI Taxonomy" id="1830"/>
    <lineage>
        <taxon>Bacteria</taxon>
        <taxon>Bacillati</taxon>
        <taxon>Actinomycetota</taxon>
        <taxon>Actinomycetes</taxon>
        <taxon>Mycobacteriales</taxon>
        <taxon>Nocardiaceae</taxon>
        <taxon>Rhodococcus</taxon>
    </lineage>
</organism>
<dbReference type="Proteomes" id="UP000042997">
    <property type="component" value="Unassembled WGS sequence"/>
</dbReference>
<dbReference type="Gene3D" id="1.10.260.40">
    <property type="entry name" value="lambda repressor-like DNA-binding domains"/>
    <property type="match status" value="1"/>
</dbReference>
<dbReference type="AlphaFoldDB" id="A0A098BIF9"/>
<protein>
    <submittedName>
        <fullName evidence="2">Uncharacterized protein</fullName>
    </submittedName>
</protein>
<dbReference type="EMBL" id="CCSD01000039">
    <property type="protein sequence ID" value="CDZ87501.1"/>
    <property type="molecule type" value="Genomic_DNA"/>
</dbReference>
<name>A0A098BIF9_9NOCA</name>
<gene>
    <name evidence="2" type="ORF">RHRU231_30029</name>
</gene>
<dbReference type="GO" id="GO:0003677">
    <property type="term" value="F:DNA binding"/>
    <property type="evidence" value="ECO:0007669"/>
    <property type="project" value="InterPro"/>
</dbReference>